<evidence type="ECO:0000256" key="1">
    <source>
        <dbReference type="ARBA" id="ARBA00022737"/>
    </source>
</evidence>
<dbReference type="InterPro" id="IPR000504">
    <property type="entry name" value="RRM_dom"/>
</dbReference>
<dbReference type="SMART" id="SM00360">
    <property type="entry name" value="RRM"/>
    <property type="match status" value="2"/>
</dbReference>
<dbReference type="SUPFAM" id="SSF54928">
    <property type="entry name" value="RNA-binding domain, RBD"/>
    <property type="match status" value="2"/>
</dbReference>
<feature type="region of interest" description="Disordered" evidence="4">
    <location>
        <begin position="419"/>
        <end position="478"/>
    </location>
</feature>
<dbReference type="EMBL" id="JAULSV010000001">
    <property type="protein sequence ID" value="KAK0656312.1"/>
    <property type="molecule type" value="Genomic_DNA"/>
</dbReference>
<accession>A0AA39YPG4</accession>
<dbReference type="InterPro" id="IPR035979">
    <property type="entry name" value="RBD_domain_sf"/>
</dbReference>
<evidence type="ECO:0000256" key="2">
    <source>
        <dbReference type="ARBA" id="ARBA00022884"/>
    </source>
</evidence>
<keyword evidence="7" id="KW-1185">Reference proteome</keyword>
<organism evidence="6 7">
    <name type="scientific">Cercophora newfieldiana</name>
    <dbReference type="NCBI Taxonomy" id="92897"/>
    <lineage>
        <taxon>Eukaryota</taxon>
        <taxon>Fungi</taxon>
        <taxon>Dikarya</taxon>
        <taxon>Ascomycota</taxon>
        <taxon>Pezizomycotina</taxon>
        <taxon>Sordariomycetes</taxon>
        <taxon>Sordariomycetidae</taxon>
        <taxon>Sordariales</taxon>
        <taxon>Lasiosphaeriaceae</taxon>
        <taxon>Cercophora</taxon>
    </lineage>
</organism>
<dbReference type="Pfam" id="PF00076">
    <property type="entry name" value="RRM_1"/>
    <property type="match status" value="2"/>
</dbReference>
<evidence type="ECO:0000259" key="5">
    <source>
        <dbReference type="PROSITE" id="PS50102"/>
    </source>
</evidence>
<evidence type="ECO:0000256" key="4">
    <source>
        <dbReference type="SAM" id="MobiDB-lite"/>
    </source>
</evidence>
<comment type="caution">
    <text evidence="6">The sequence shown here is derived from an EMBL/GenBank/DDBJ whole genome shotgun (WGS) entry which is preliminary data.</text>
</comment>
<feature type="region of interest" description="Disordered" evidence="4">
    <location>
        <begin position="827"/>
        <end position="880"/>
    </location>
</feature>
<feature type="compositionally biased region" description="Polar residues" evidence="4">
    <location>
        <begin position="465"/>
        <end position="478"/>
    </location>
</feature>
<sequence length="880" mass="97179">MSSAGPSGTEVPYGTSSPARGQEGDDDLAGQMLAVSLGDESSSTEVGEDSFVHNDNNVLETSVGTNAAIAESSGASEAQPPKEDEAAKVIQAREKTFAFIQAEIRKYEATKKRKEEIRKGKQKVVFAPEPSTSFHAKDDAGSSSSIDRTQVMTFEEAQARYKREYCVFVANLPDDQTDLAIQAALTRAFSEFGIVHLKVKRGVGWKAMPYAFLQYTNRRDAERAFEEGKNVRIFKRLCRTEWGQKNRFFIISRRDGADCTADAARGLMSHHGEISSIKPASRELCEEFKIRQGVVLEYGFFTAERDRAICGEIGEYLVQLNRPDKVQLTKEEIDRTYLEEYERTKRSIYVGRLPVDCTDAELTAVFQRFGPVAHVNIVRPESEFFKTFGFVEFESDISAREALMNKDGCQIRPGWNIVVDQRNTPTRSGSRKPSSNPPGRTPTRKVSGEELVQTSSVVDKKNKRSAFNTPSPHHMKSFTNRKVTPRMAPFDALMATIPETQKKDNGTKAVASAETPRMSQLEAYLAEFRENEKADKDAKAAASAKAATSAEHKKGIKNTVEYNRLMQYVSQFDPKRPFFTLPIITEPPTPPRNAIRPRMEPRMDSTVAEDPLATPRASVLNVVRTPASSFMTQEQQQPSMPSATRSYLAQQPVPSAPSISEAYFAQQQNALLMQNMAWMTYQGQIGLDRSILETPRRNVPGPSASNFGGNNPAFTSANDYQDDFQPRAPFRERSMSGSSVQGNFSGGFQDRRSVQPPPAFGHYSNTAAYNSGHQNPAPGLIRGHVNPILAAQFGVPHFSAGPYYANSPGMVYRPGVNELAGVAMSAVARNSDARRPSSRTPGAPTRPRASTRGRPPVREDPTDDGSWPGAGQNSGRWRGA</sequence>
<feature type="region of interest" description="Disordered" evidence="4">
    <location>
        <begin position="754"/>
        <end position="775"/>
    </location>
</feature>
<evidence type="ECO:0000256" key="3">
    <source>
        <dbReference type="PROSITE-ProRule" id="PRU00176"/>
    </source>
</evidence>
<evidence type="ECO:0000313" key="6">
    <source>
        <dbReference type="EMBL" id="KAK0656312.1"/>
    </source>
</evidence>
<evidence type="ECO:0000313" key="7">
    <source>
        <dbReference type="Proteomes" id="UP001174936"/>
    </source>
</evidence>
<dbReference type="CDD" id="cd00590">
    <property type="entry name" value="RRM_SF"/>
    <property type="match status" value="1"/>
</dbReference>
<feature type="compositionally biased region" description="Polar residues" evidence="4">
    <location>
        <begin position="871"/>
        <end position="880"/>
    </location>
</feature>
<feature type="domain" description="RRM" evidence="5">
    <location>
        <begin position="165"/>
        <end position="233"/>
    </location>
</feature>
<dbReference type="GO" id="GO:0003723">
    <property type="term" value="F:RNA binding"/>
    <property type="evidence" value="ECO:0007669"/>
    <property type="project" value="UniProtKB-UniRule"/>
</dbReference>
<protein>
    <recommendedName>
        <fullName evidence="5">RRM domain-containing protein</fullName>
    </recommendedName>
</protein>
<keyword evidence="2 3" id="KW-0694">RNA-binding</keyword>
<keyword evidence="1" id="KW-0677">Repeat</keyword>
<dbReference type="PROSITE" id="PS50102">
    <property type="entry name" value="RRM"/>
    <property type="match status" value="2"/>
</dbReference>
<dbReference type="Proteomes" id="UP001174936">
    <property type="component" value="Unassembled WGS sequence"/>
</dbReference>
<gene>
    <name evidence="6" type="ORF">B0T16DRAFT_451898</name>
</gene>
<dbReference type="Gene3D" id="3.30.70.330">
    <property type="match status" value="2"/>
</dbReference>
<feature type="region of interest" description="Disordered" evidence="4">
    <location>
        <begin position="1"/>
        <end position="51"/>
    </location>
</feature>
<dbReference type="PANTHER" id="PTHR24012">
    <property type="entry name" value="RNA BINDING PROTEIN"/>
    <property type="match status" value="1"/>
</dbReference>
<feature type="compositionally biased region" description="Polar residues" evidence="4">
    <location>
        <begin position="763"/>
        <end position="774"/>
    </location>
</feature>
<reference evidence="6" key="1">
    <citation type="submission" date="2023-06" db="EMBL/GenBank/DDBJ databases">
        <title>Genome-scale phylogeny and comparative genomics of the fungal order Sordariales.</title>
        <authorList>
            <consortium name="Lawrence Berkeley National Laboratory"/>
            <person name="Hensen N."/>
            <person name="Bonometti L."/>
            <person name="Westerberg I."/>
            <person name="Brannstrom I.O."/>
            <person name="Guillou S."/>
            <person name="Cros-Aarteil S."/>
            <person name="Calhoun S."/>
            <person name="Haridas S."/>
            <person name="Kuo A."/>
            <person name="Mondo S."/>
            <person name="Pangilinan J."/>
            <person name="Riley R."/>
            <person name="Labutti K."/>
            <person name="Andreopoulos B."/>
            <person name="Lipzen A."/>
            <person name="Chen C."/>
            <person name="Yanf M."/>
            <person name="Daum C."/>
            <person name="Ng V."/>
            <person name="Clum A."/>
            <person name="Steindorff A."/>
            <person name="Ohm R."/>
            <person name="Martin F."/>
            <person name="Silar P."/>
            <person name="Natvig D."/>
            <person name="Lalanne C."/>
            <person name="Gautier V."/>
            <person name="Ament-Velasquez S.L."/>
            <person name="Kruys A."/>
            <person name="Hutchinson M.I."/>
            <person name="Powell A.J."/>
            <person name="Barry K."/>
            <person name="Miller A.N."/>
            <person name="Grigoriev I.V."/>
            <person name="Debuchy R."/>
            <person name="Gladieux P."/>
            <person name="Thoren M.H."/>
            <person name="Johannesson H."/>
        </authorList>
    </citation>
    <scope>NUCLEOTIDE SEQUENCE</scope>
    <source>
        <strain evidence="6">SMH2532-1</strain>
    </source>
</reference>
<dbReference type="InterPro" id="IPR012677">
    <property type="entry name" value="Nucleotide-bd_a/b_plait_sf"/>
</dbReference>
<feature type="compositionally biased region" description="Polar residues" evidence="4">
    <location>
        <begin position="421"/>
        <end position="434"/>
    </location>
</feature>
<proteinExistence type="predicted"/>
<feature type="domain" description="RRM" evidence="5">
    <location>
        <begin position="346"/>
        <end position="424"/>
    </location>
</feature>
<dbReference type="AlphaFoldDB" id="A0AA39YPG4"/>
<name>A0AA39YPG4_9PEZI</name>